<name>A0A367ZSM4_9BACT</name>
<reference evidence="11 12" key="1">
    <citation type="submission" date="2018-05" db="EMBL/GenBank/DDBJ databases">
        <title>A metagenomic window into the 2 km-deep terrestrial subsurface aquifer revealed taxonomically and functionally diverse microbial community comprising novel uncultured bacterial lineages.</title>
        <authorList>
            <person name="Kadnikov V.V."/>
            <person name="Mardanov A.V."/>
            <person name="Beletsky A.V."/>
            <person name="Banks D."/>
            <person name="Pimenov N.V."/>
            <person name="Frank Y.A."/>
            <person name="Karnachuk O.V."/>
            <person name="Ravin N.V."/>
        </authorList>
    </citation>
    <scope>NUCLEOTIDE SEQUENCE [LARGE SCALE GENOMIC DNA]</scope>
    <source>
        <strain evidence="11">BY5</strain>
    </source>
</reference>
<protein>
    <recommendedName>
        <fullName evidence="8 10">Phosphate acyltransferase</fullName>
        <ecNumber evidence="8 10">2.3.1.274</ecNumber>
    </recommendedName>
    <alternativeName>
        <fullName evidence="10">Acyl-ACP phosphotransacylase</fullName>
    </alternativeName>
    <alternativeName>
        <fullName evidence="10">Acyl-[acyl-carrier-protein]--phosphate acyltransferase</fullName>
    </alternativeName>
    <alternativeName>
        <fullName evidence="10">Phosphate-acyl-ACP acyltransferase</fullName>
    </alternativeName>
</protein>
<dbReference type="GO" id="GO:0005737">
    <property type="term" value="C:cytoplasm"/>
    <property type="evidence" value="ECO:0007669"/>
    <property type="project" value="UniProtKB-SubCell"/>
</dbReference>
<keyword evidence="11" id="KW-0012">Acyltransferase</keyword>
<comment type="subcellular location">
    <subcellularLocation>
        <location evidence="10">Cytoplasm</location>
    </subcellularLocation>
    <text evidence="10">Associated with the membrane possibly through PlsY.</text>
</comment>
<dbReference type="GO" id="GO:0006633">
    <property type="term" value="P:fatty acid biosynthetic process"/>
    <property type="evidence" value="ECO:0007669"/>
    <property type="project" value="UniProtKB-UniRule"/>
</dbReference>
<keyword evidence="4 10" id="KW-0808">Transferase</keyword>
<dbReference type="UniPathway" id="UPA00085"/>
<dbReference type="Gene3D" id="3.40.718.10">
    <property type="entry name" value="Isopropylmalate Dehydrogenase"/>
    <property type="match status" value="1"/>
</dbReference>
<keyword evidence="7 10" id="KW-1208">Phospholipid metabolism</keyword>
<dbReference type="PIRSF" id="PIRSF002465">
    <property type="entry name" value="Phsphlp_syn_PlsX"/>
    <property type="match status" value="1"/>
</dbReference>
<comment type="pathway">
    <text evidence="10">Lipid metabolism; phospholipid metabolism.</text>
</comment>
<keyword evidence="2 10" id="KW-0963">Cytoplasm</keyword>
<dbReference type="HAMAP" id="MF_00019">
    <property type="entry name" value="PlsX"/>
    <property type="match status" value="1"/>
</dbReference>
<sequence>MKIAVDVMGGDFAPRELVLGAQEYLKTGTAGLILVGRESEIRQILPELPANCEIADTPEFVEMGETPTVALRKKKNASVAVAARLVKQNKAAAFLSAGSTGAQLAACLLEIGRIPGVERPPISVLLPTAREHGVLVCDVGANVDCRPLHLLQFALMGSAYYEAICRTPRPRVGLLNVGSEPGKGNEQVKAAYELLAKAPINFIGNIEPDHMYAGEAHVVVCDGFVGNILLKASEGVAEMIMNPLKQVIAQAGLPPAVAGQLATQLRRYQPDAPEYSGAPLLGIAGGAIVCHGKSKARVIAHALRLAVDYAQTDVIGTIAQQVARAGLAGTPDRAR</sequence>
<evidence type="ECO:0000313" key="12">
    <source>
        <dbReference type="Proteomes" id="UP000252355"/>
    </source>
</evidence>
<evidence type="ECO:0000256" key="9">
    <source>
        <dbReference type="ARBA" id="ARBA00046608"/>
    </source>
</evidence>
<evidence type="ECO:0000256" key="7">
    <source>
        <dbReference type="ARBA" id="ARBA00023264"/>
    </source>
</evidence>
<dbReference type="InterPro" id="IPR003664">
    <property type="entry name" value="FA_synthesis"/>
</dbReference>
<evidence type="ECO:0000256" key="2">
    <source>
        <dbReference type="ARBA" id="ARBA00022490"/>
    </source>
</evidence>
<dbReference type="EC" id="2.3.1.274" evidence="8 10"/>
<dbReference type="Proteomes" id="UP000252355">
    <property type="component" value="Unassembled WGS sequence"/>
</dbReference>
<dbReference type="PANTHER" id="PTHR30100">
    <property type="entry name" value="FATTY ACID/PHOSPHOLIPID SYNTHESIS PROTEIN PLSX"/>
    <property type="match status" value="1"/>
</dbReference>
<dbReference type="PANTHER" id="PTHR30100:SF1">
    <property type="entry name" value="PHOSPHATE ACYLTRANSFERASE"/>
    <property type="match status" value="1"/>
</dbReference>
<dbReference type="AlphaFoldDB" id="A0A367ZSM4"/>
<keyword evidence="6 10" id="KW-0594">Phospholipid biosynthesis</keyword>
<dbReference type="GO" id="GO:0008654">
    <property type="term" value="P:phospholipid biosynthetic process"/>
    <property type="evidence" value="ECO:0007669"/>
    <property type="project" value="UniProtKB-KW"/>
</dbReference>
<evidence type="ECO:0000256" key="6">
    <source>
        <dbReference type="ARBA" id="ARBA00023209"/>
    </source>
</evidence>
<dbReference type="GO" id="GO:0043811">
    <property type="term" value="F:phosphate:acyl-[acyl carrier protein] acyltransferase activity"/>
    <property type="evidence" value="ECO:0007669"/>
    <property type="project" value="UniProtKB-UniRule"/>
</dbReference>
<comment type="catalytic activity">
    <reaction evidence="1 10">
        <text>a fatty acyl-[ACP] + phosphate = an acyl phosphate + holo-[ACP]</text>
        <dbReference type="Rhea" id="RHEA:42292"/>
        <dbReference type="Rhea" id="RHEA-COMP:9685"/>
        <dbReference type="Rhea" id="RHEA-COMP:14125"/>
        <dbReference type="ChEBI" id="CHEBI:43474"/>
        <dbReference type="ChEBI" id="CHEBI:59918"/>
        <dbReference type="ChEBI" id="CHEBI:64479"/>
        <dbReference type="ChEBI" id="CHEBI:138651"/>
        <dbReference type="EC" id="2.3.1.274"/>
    </reaction>
</comment>
<comment type="subunit">
    <text evidence="9 10">Homodimer. Probably interacts with PlsY.</text>
</comment>
<evidence type="ECO:0000256" key="10">
    <source>
        <dbReference type="HAMAP-Rule" id="MF_00019"/>
    </source>
</evidence>
<comment type="function">
    <text evidence="10">Catalyzes the reversible formation of acyl-phosphate (acyl-PO(4)) from acyl-[acyl-carrier-protein] (acyl-ACP). This enzyme utilizes acyl-ACP as fatty acyl donor, but not acyl-CoA.</text>
</comment>
<comment type="caution">
    <text evidence="11">The sequence shown here is derived from an EMBL/GenBank/DDBJ whole genome shotgun (WGS) entry which is preliminary data.</text>
</comment>
<gene>
    <name evidence="10" type="primary">plsX</name>
    <name evidence="11" type="ORF">OZSIB_3032</name>
</gene>
<organism evidence="11 12">
    <name type="scientific">Candidatus Ozemobacter sibiricus</name>
    <dbReference type="NCBI Taxonomy" id="2268124"/>
    <lineage>
        <taxon>Bacteria</taxon>
        <taxon>Candidatus Ozemobacteria</taxon>
        <taxon>Candidatus Ozemobacterales</taxon>
        <taxon>Candidatus Ozemobacteraceae</taxon>
        <taxon>Candidatus Ozemobacter</taxon>
    </lineage>
</organism>
<evidence type="ECO:0000256" key="3">
    <source>
        <dbReference type="ARBA" id="ARBA00022516"/>
    </source>
</evidence>
<evidence type="ECO:0000256" key="1">
    <source>
        <dbReference type="ARBA" id="ARBA00001232"/>
    </source>
</evidence>
<dbReference type="InterPro" id="IPR012281">
    <property type="entry name" value="Phospholipid_synth_PlsX-like"/>
</dbReference>
<keyword evidence="3 10" id="KW-0444">Lipid biosynthesis</keyword>
<evidence type="ECO:0000313" key="11">
    <source>
        <dbReference type="EMBL" id="RCK80719.1"/>
    </source>
</evidence>
<dbReference type="NCBIfam" id="TIGR00182">
    <property type="entry name" value="plsX"/>
    <property type="match status" value="1"/>
</dbReference>
<evidence type="ECO:0000256" key="5">
    <source>
        <dbReference type="ARBA" id="ARBA00023098"/>
    </source>
</evidence>
<keyword evidence="5 10" id="KW-0443">Lipid metabolism</keyword>
<dbReference type="EMBL" id="QOQW01000005">
    <property type="protein sequence ID" value="RCK80719.1"/>
    <property type="molecule type" value="Genomic_DNA"/>
</dbReference>
<accession>A0A367ZSM4</accession>
<proteinExistence type="inferred from homology"/>
<dbReference type="SUPFAM" id="SSF53659">
    <property type="entry name" value="Isocitrate/Isopropylmalate dehydrogenase-like"/>
    <property type="match status" value="1"/>
</dbReference>
<comment type="similarity">
    <text evidence="10">Belongs to the PlsX family.</text>
</comment>
<dbReference type="Pfam" id="PF02504">
    <property type="entry name" value="FA_synthesis"/>
    <property type="match status" value="1"/>
</dbReference>
<evidence type="ECO:0000256" key="8">
    <source>
        <dbReference type="ARBA" id="ARBA00024069"/>
    </source>
</evidence>
<evidence type="ECO:0000256" key="4">
    <source>
        <dbReference type="ARBA" id="ARBA00022679"/>
    </source>
</evidence>